<evidence type="ECO:0000313" key="4">
    <source>
        <dbReference type="EMBL" id="TWB03568.1"/>
    </source>
</evidence>
<feature type="compositionally biased region" description="Low complexity" evidence="3">
    <location>
        <begin position="20"/>
        <end position="31"/>
    </location>
</feature>
<dbReference type="AlphaFoldDB" id="A0A560E2F4"/>
<dbReference type="GO" id="GO:0016491">
    <property type="term" value="F:oxidoreductase activity"/>
    <property type="evidence" value="ECO:0007669"/>
    <property type="project" value="UniProtKB-KW"/>
</dbReference>
<dbReference type="GO" id="GO:0016020">
    <property type="term" value="C:membrane"/>
    <property type="evidence" value="ECO:0007669"/>
    <property type="project" value="TreeGrafter"/>
</dbReference>
<dbReference type="STRING" id="1803665.GCA_001641335_02479"/>
<dbReference type="CDD" id="cd05233">
    <property type="entry name" value="SDR_c"/>
    <property type="match status" value="1"/>
</dbReference>
<dbReference type="EMBL" id="VITK01000002">
    <property type="protein sequence ID" value="TWB03568.1"/>
    <property type="molecule type" value="Genomic_DNA"/>
</dbReference>
<dbReference type="InterPro" id="IPR020904">
    <property type="entry name" value="Sc_DH/Rdtase_CS"/>
</dbReference>
<proteinExistence type="inferred from homology"/>
<dbReference type="SUPFAM" id="SSF51735">
    <property type="entry name" value="NAD(P)-binding Rossmann-fold domains"/>
    <property type="match status" value="1"/>
</dbReference>
<comment type="similarity">
    <text evidence="1">Belongs to the short-chain dehydrogenases/reductases (SDR) family.</text>
</comment>
<keyword evidence="2" id="KW-0560">Oxidoreductase</keyword>
<gene>
    <name evidence="4" type="ORF">FBZ96_10239</name>
</gene>
<dbReference type="PANTHER" id="PTHR44196:SF2">
    <property type="entry name" value="SHORT-CHAIN DEHYDROGENASE-RELATED"/>
    <property type="match status" value="1"/>
</dbReference>
<evidence type="ECO:0000256" key="1">
    <source>
        <dbReference type="ARBA" id="ARBA00006484"/>
    </source>
</evidence>
<accession>A0A560E2F4</accession>
<dbReference type="InterPro" id="IPR036291">
    <property type="entry name" value="NAD(P)-bd_dom_sf"/>
</dbReference>
<sequence>MIGHHHLNLKGQLPCPPTNSPSSQAPPQVSAWNSRGCSAEDRFNLVIVANEPAIQQAAAELRTSGTNVEAVEADLATTDGVDKLCAAIGDRPVDALLANAGVGLGRAFLDQDFDRIRRLIDTNITGTLYLIHRVGNAMLRRNSGRILITGSIAGFTPGSFQAAYNGSKAFLDSFSFALREELRDSGVTVTCLMPGATETEFFRRADMMDTKVGTQEKDDAREVARAGFDAMLRGESDVVTGAKNKIQSTIANVTPNEILARQHRKMAEPGTAK</sequence>
<dbReference type="Proteomes" id="UP000319949">
    <property type="component" value="Unassembled WGS sequence"/>
</dbReference>
<dbReference type="Gene3D" id="3.40.50.720">
    <property type="entry name" value="NAD(P)-binding Rossmann-like Domain"/>
    <property type="match status" value="1"/>
</dbReference>
<evidence type="ECO:0000313" key="5">
    <source>
        <dbReference type="Proteomes" id="UP000319949"/>
    </source>
</evidence>
<organism evidence="4 5">
    <name type="scientific">Bradyrhizobium stylosanthis</name>
    <dbReference type="NCBI Taxonomy" id="1803665"/>
    <lineage>
        <taxon>Bacteria</taxon>
        <taxon>Pseudomonadati</taxon>
        <taxon>Pseudomonadota</taxon>
        <taxon>Alphaproteobacteria</taxon>
        <taxon>Hyphomicrobiales</taxon>
        <taxon>Nitrobacteraceae</taxon>
        <taxon>Bradyrhizobium</taxon>
    </lineage>
</organism>
<feature type="region of interest" description="Disordered" evidence="3">
    <location>
        <begin position="1"/>
        <end position="33"/>
    </location>
</feature>
<dbReference type="PROSITE" id="PS00061">
    <property type="entry name" value="ADH_SHORT"/>
    <property type="match status" value="1"/>
</dbReference>
<comment type="caution">
    <text evidence="4">The sequence shown here is derived from an EMBL/GenBank/DDBJ whole genome shotgun (WGS) entry which is preliminary data.</text>
</comment>
<dbReference type="InterPro" id="IPR002347">
    <property type="entry name" value="SDR_fam"/>
</dbReference>
<evidence type="ECO:0000256" key="3">
    <source>
        <dbReference type="SAM" id="MobiDB-lite"/>
    </source>
</evidence>
<dbReference type="Pfam" id="PF00106">
    <property type="entry name" value="adh_short"/>
    <property type="match status" value="1"/>
</dbReference>
<name>A0A560E2F4_9BRAD</name>
<keyword evidence="5" id="KW-1185">Reference proteome</keyword>
<reference evidence="4 5" key="1">
    <citation type="submission" date="2019-06" db="EMBL/GenBank/DDBJ databases">
        <title>Genomic Encyclopedia of Type Strains, Phase IV (KMG-V): Genome sequencing to study the core and pangenomes of soil and plant-associated prokaryotes.</title>
        <authorList>
            <person name="Whitman W."/>
        </authorList>
    </citation>
    <scope>NUCLEOTIDE SEQUENCE [LARGE SCALE GENOMIC DNA]</scope>
    <source>
        <strain evidence="4 5">BR 510</strain>
    </source>
</reference>
<dbReference type="PANTHER" id="PTHR44196">
    <property type="entry name" value="DEHYDROGENASE/REDUCTASE SDR FAMILY MEMBER 7B"/>
    <property type="match status" value="1"/>
</dbReference>
<protein>
    <submittedName>
        <fullName evidence="4">Short-subunit dehydrogenase</fullName>
    </submittedName>
</protein>
<dbReference type="PRINTS" id="PR00081">
    <property type="entry name" value="GDHRDH"/>
</dbReference>
<evidence type="ECO:0000256" key="2">
    <source>
        <dbReference type="ARBA" id="ARBA00023002"/>
    </source>
</evidence>